<evidence type="ECO:0008006" key="3">
    <source>
        <dbReference type="Google" id="ProtNLM"/>
    </source>
</evidence>
<dbReference type="RefSeq" id="WP_190350821.1">
    <property type="nucleotide sequence ID" value="NZ_JACJPY010000026.1"/>
</dbReference>
<proteinExistence type="predicted"/>
<dbReference type="Proteomes" id="UP000631421">
    <property type="component" value="Unassembled WGS sequence"/>
</dbReference>
<keyword evidence="2" id="KW-1185">Reference proteome</keyword>
<evidence type="ECO:0000313" key="2">
    <source>
        <dbReference type="Proteomes" id="UP000631421"/>
    </source>
</evidence>
<accession>A0A926Z6A0</accession>
<dbReference type="Gene3D" id="3.90.550.10">
    <property type="entry name" value="Spore Coat Polysaccharide Biosynthesis Protein SpsA, Chain A"/>
    <property type="match status" value="1"/>
</dbReference>
<name>A0A926Z6A0_9CYAN</name>
<comment type="caution">
    <text evidence="1">The sequence shown here is derived from an EMBL/GenBank/DDBJ whole genome shotgun (WGS) entry which is preliminary data.</text>
</comment>
<reference evidence="1" key="1">
    <citation type="journal article" date="2015" name="ISME J.">
        <title>Draft Genome Sequence of Streptomyces incarnatus NRRL8089, which Produces the Nucleoside Antibiotic Sinefungin.</title>
        <authorList>
            <person name="Oshima K."/>
            <person name="Hattori M."/>
            <person name="Shimizu H."/>
            <person name="Fukuda K."/>
            <person name="Nemoto M."/>
            <person name="Inagaki K."/>
            <person name="Tamura T."/>
        </authorList>
    </citation>
    <scope>NUCLEOTIDE SEQUENCE</scope>
    <source>
        <strain evidence="1">FACHB-1277</strain>
    </source>
</reference>
<sequence>MVNIGYHSARIQGKFLRSRYRSNIAKIAVMPIKQERRVPIKVYALSCERDLPEQVASLRSFLNYVGIPDVFTIMSDGSYTASSIALLQQVHPCVDVQLLTKFQREDLPDSVYAYASQQAMGKKLAALMSIPIDGATLYTDSDILFFEGATHLAELAIAPDTHTYYLPDCKTSFDQRLIYTDQEMQEPINAGFVLFKKALNWQEPVARLAQLAEPPNYFSEQTIVNLTIKYNQGVPLPKDKYIMNVDDQFIYADQFVNKASKPKIAMRHYVSDVRHKFWMGVNHTI</sequence>
<dbReference type="InterPro" id="IPR029044">
    <property type="entry name" value="Nucleotide-diphossugar_trans"/>
</dbReference>
<protein>
    <recommendedName>
        <fullName evidence="3">Nucleotide-diphospho-sugar transferase domain-containing protein</fullName>
    </recommendedName>
</protein>
<reference evidence="1" key="2">
    <citation type="submission" date="2020-08" db="EMBL/GenBank/DDBJ databases">
        <authorList>
            <person name="Chen M."/>
            <person name="Teng W."/>
            <person name="Zhao L."/>
            <person name="Hu C."/>
            <person name="Zhou Y."/>
            <person name="Han B."/>
            <person name="Song L."/>
            <person name="Shu W."/>
        </authorList>
    </citation>
    <scope>NUCLEOTIDE SEQUENCE</scope>
    <source>
        <strain evidence="1">FACHB-1277</strain>
    </source>
</reference>
<dbReference type="AlphaFoldDB" id="A0A926Z6A0"/>
<dbReference type="EMBL" id="JACJPY010000026">
    <property type="protein sequence ID" value="MBD2150457.1"/>
    <property type="molecule type" value="Genomic_DNA"/>
</dbReference>
<gene>
    <name evidence="1" type="ORF">H6F44_10045</name>
</gene>
<organism evidence="1 2">
    <name type="scientific">Pseudanabaena cinerea FACHB-1277</name>
    <dbReference type="NCBI Taxonomy" id="2949581"/>
    <lineage>
        <taxon>Bacteria</taxon>
        <taxon>Bacillati</taxon>
        <taxon>Cyanobacteriota</taxon>
        <taxon>Cyanophyceae</taxon>
        <taxon>Pseudanabaenales</taxon>
        <taxon>Pseudanabaenaceae</taxon>
        <taxon>Pseudanabaena</taxon>
        <taxon>Pseudanabaena cinerea</taxon>
    </lineage>
</organism>
<evidence type="ECO:0000313" key="1">
    <source>
        <dbReference type="EMBL" id="MBD2150457.1"/>
    </source>
</evidence>
<dbReference type="SUPFAM" id="SSF53448">
    <property type="entry name" value="Nucleotide-diphospho-sugar transferases"/>
    <property type="match status" value="1"/>
</dbReference>